<dbReference type="EMBL" id="JBHTMB010000006">
    <property type="protein sequence ID" value="MFD1231845.1"/>
    <property type="molecule type" value="Genomic_DNA"/>
</dbReference>
<dbReference type="Proteomes" id="UP001597182">
    <property type="component" value="Unassembled WGS sequence"/>
</dbReference>
<protein>
    <submittedName>
        <fullName evidence="2">DUF2470 domain-containing protein</fullName>
    </submittedName>
</protein>
<feature type="domain" description="DUF2470" evidence="1">
    <location>
        <begin position="171"/>
        <end position="249"/>
    </location>
</feature>
<dbReference type="Gene3D" id="3.20.180.10">
    <property type="entry name" value="PNP-oxidase-like"/>
    <property type="match status" value="1"/>
</dbReference>
<dbReference type="Pfam" id="PF10615">
    <property type="entry name" value="DUF2470"/>
    <property type="match status" value="1"/>
</dbReference>
<dbReference type="SUPFAM" id="SSF50475">
    <property type="entry name" value="FMN-binding split barrel"/>
    <property type="match status" value="1"/>
</dbReference>
<proteinExistence type="predicted"/>
<evidence type="ECO:0000313" key="3">
    <source>
        <dbReference type="Proteomes" id="UP001597182"/>
    </source>
</evidence>
<gene>
    <name evidence="2" type="ORF">ACFQ34_00970</name>
</gene>
<keyword evidence="3" id="KW-1185">Reference proteome</keyword>
<accession>A0ABW3VC28</accession>
<organism evidence="2 3">
    <name type="scientific">Pseudonocardia benzenivorans</name>
    <dbReference type="NCBI Taxonomy" id="228005"/>
    <lineage>
        <taxon>Bacteria</taxon>
        <taxon>Bacillati</taxon>
        <taxon>Actinomycetota</taxon>
        <taxon>Actinomycetes</taxon>
        <taxon>Pseudonocardiales</taxon>
        <taxon>Pseudonocardiaceae</taxon>
        <taxon>Pseudonocardia</taxon>
    </lineage>
</organism>
<evidence type="ECO:0000313" key="2">
    <source>
        <dbReference type="EMBL" id="MFD1231845.1"/>
    </source>
</evidence>
<sequence>MGTTRLRRPPTPTDAERARSITTRGGRAAIVGTGGPEPIVPAFHHVLADGSAVLLLDDHCALVEQARLDPRGEVAVMLELADHAAVDLREPVRALLWITGWLRVPDDAEARRAAVHAAQARPDHRLLDLGHGATLVRLEPGSVVLADAEGTASLSPVDLAAARPDPFCILEDRWLGHLESTHPEVFVALARHLPAPLRATSGARVRPLGVDRCGIRLRVETPGGDHDVRIAWPAEATTVHELRSRLTALVGCGYGGRHARHDELDPVQTHGDEQG</sequence>
<evidence type="ECO:0000259" key="1">
    <source>
        <dbReference type="Pfam" id="PF10615"/>
    </source>
</evidence>
<dbReference type="InterPro" id="IPR019595">
    <property type="entry name" value="DUF2470"/>
</dbReference>
<dbReference type="InterPro" id="IPR037119">
    <property type="entry name" value="Haem_oxidase_HugZ-like_sf"/>
</dbReference>
<comment type="caution">
    <text evidence="2">The sequence shown here is derived from an EMBL/GenBank/DDBJ whole genome shotgun (WGS) entry which is preliminary data.</text>
</comment>
<reference evidence="3" key="1">
    <citation type="journal article" date="2019" name="Int. J. Syst. Evol. Microbiol.">
        <title>The Global Catalogue of Microorganisms (GCM) 10K type strain sequencing project: providing services to taxonomists for standard genome sequencing and annotation.</title>
        <authorList>
            <consortium name="The Broad Institute Genomics Platform"/>
            <consortium name="The Broad Institute Genome Sequencing Center for Infectious Disease"/>
            <person name="Wu L."/>
            <person name="Ma J."/>
        </authorList>
    </citation>
    <scope>NUCLEOTIDE SEQUENCE [LARGE SCALE GENOMIC DNA]</scope>
    <source>
        <strain evidence="3">CCUG 49018</strain>
    </source>
</reference>
<name>A0ABW3VC28_9PSEU</name>
<dbReference type="RefSeq" id="WP_013672381.1">
    <property type="nucleotide sequence ID" value="NZ_BAABKS010000080.1"/>
</dbReference>